<accession>A0ABM0ZYN9</accession>
<dbReference type="CDD" id="cd00112">
    <property type="entry name" value="LDLa"/>
    <property type="match status" value="1"/>
</dbReference>
<dbReference type="PROSITE" id="PS50068">
    <property type="entry name" value="LDLRA_2"/>
    <property type="match status" value="1"/>
</dbReference>
<comment type="caution">
    <text evidence="2">Lacks conserved residue(s) required for the propagation of feature annotation.</text>
</comment>
<name>A0ABM0ZYN9_APLCA</name>
<organism evidence="3 4">
    <name type="scientific">Aplysia californica</name>
    <name type="common">California sea hare</name>
    <dbReference type="NCBI Taxonomy" id="6500"/>
    <lineage>
        <taxon>Eukaryota</taxon>
        <taxon>Metazoa</taxon>
        <taxon>Spiralia</taxon>
        <taxon>Lophotrochozoa</taxon>
        <taxon>Mollusca</taxon>
        <taxon>Gastropoda</taxon>
        <taxon>Heterobranchia</taxon>
        <taxon>Euthyneura</taxon>
        <taxon>Tectipleura</taxon>
        <taxon>Aplysiida</taxon>
        <taxon>Aplysioidea</taxon>
        <taxon>Aplysiidae</taxon>
        <taxon>Aplysia</taxon>
    </lineage>
</organism>
<dbReference type="Proteomes" id="UP000694888">
    <property type="component" value="Unplaced"/>
</dbReference>
<evidence type="ECO:0000256" key="1">
    <source>
        <dbReference type="ARBA" id="ARBA00023157"/>
    </source>
</evidence>
<sequence length="113" mass="13358">MYYITSFFYVDRQRGQRLHRIEEEIVRRKHERRPLELYIPAGDQGHTCETERDGTQPMTCPSASNVCLYDSMICDGSNDCPGGEDETFPLCVLRHWTFRWLRHFHAMFGTPRS</sequence>
<gene>
    <name evidence="4" type="primary">LOC106011608</name>
</gene>
<dbReference type="Gene3D" id="2.40.128.620">
    <property type="match status" value="1"/>
</dbReference>
<evidence type="ECO:0000256" key="2">
    <source>
        <dbReference type="PROSITE-ProRule" id="PRU00124"/>
    </source>
</evidence>
<evidence type="ECO:0000313" key="3">
    <source>
        <dbReference type="Proteomes" id="UP000694888"/>
    </source>
</evidence>
<keyword evidence="3" id="KW-1185">Reference proteome</keyword>
<proteinExistence type="predicted"/>
<dbReference type="RefSeq" id="XP_012937271.1">
    <property type="nucleotide sequence ID" value="XM_013081817.2"/>
</dbReference>
<dbReference type="PROSITE" id="PS01209">
    <property type="entry name" value="LDLRA_1"/>
    <property type="match status" value="1"/>
</dbReference>
<reference evidence="4" key="1">
    <citation type="submission" date="2025-08" db="UniProtKB">
        <authorList>
            <consortium name="RefSeq"/>
        </authorList>
    </citation>
    <scope>IDENTIFICATION</scope>
</reference>
<protein>
    <submittedName>
        <fullName evidence="4">Uncharacterized protein LOC106011608</fullName>
    </submittedName>
</protein>
<dbReference type="InterPro" id="IPR023415">
    <property type="entry name" value="LDLR_class-A_CS"/>
</dbReference>
<dbReference type="SUPFAM" id="SSF57424">
    <property type="entry name" value="LDL receptor-like module"/>
    <property type="match status" value="1"/>
</dbReference>
<dbReference type="GeneID" id="106011608"/>
<evidence type="ECO:0000313" key="4">
    <source>
        <dbReference type="RefSeq" id="XP_012937271.1"/>
    </source>
</evidence>
<dbReference type="InterPro" id="IPR002172">
    <property type="entry name" value="LDrepeatLR_classA_rpt"/>
</dbReference>
<dbReference type="InterPro" id="IPR036055">
    <property type="entry name" value="LDL_receptor-like_sf"/>
</dbReference>
<keyword evidence="1" id="KW-1015">Disulfide bond</keyword>